<protein>
    <submittedName>
        <fullName evidence="1">Uncharacterized protein</fullName>
    </submittedName>
</protein>
<proteinExistence type="predicted"/>
<gene>
    <name evidence="1" type="ORF">ACFQ2K_03580</name>
</gene>
<keyword evidence="2" id="KW-1185">Reference proteome</keyword>
<name>A0ABW2WKG9_9ACTN</name>
<dbReference type="Proteomes" id="UP001596915">
    <property type="component" value="Unassembled WGS sequence"/>
</dbReference>
<dbReference type="EMBL" id="JBHTGL010000005">
    <property type="protein sequence ID" value="MFD0622016.1"/>
    <property type="molecule type" value="Genomic_DNA"/>
</dbReference>
<organism evidence="1 2">
    <name type="scientific">Streptomyces sanglieri</name>
    <dbReference type="NCBI Taxonomy" id="193460"/>
    <lineage>
        <taxon>Bacteria</taxon>
        <taxon>Bacillati</taxon>
        <taxon>Actinomycetota</taxon>
        <taxon>Actinomycetes</taxon>
        <taxon>Kitasatosporales</taxon>
        <taxon>Streptomycetaceae</taxon>
        <taxon>Streptomyces</taxon>
    </lineage>
</organism>
<sequence>MVAMIASEADAERNGEEYDLLPDEQAVIEMLHDWHRSDRISVTRDGVIEWRPL</sequence>
<evidence type="ECO:0000313" key="2">
    <source>
        <dbReference type="Proteomes" id="UP001596915"/>
    </source>
</evidence>
<evidence type="ECO:0000313" key="1">
    <source>
        <dbReference type="EMBL" id="MFD0622016.1"/>
    </source>
</evidence>
<reference evidence="2" key="1">
    <citation type="journal article" date="2019" name="Int. J. Syst. Evol. Microbiol.">
        <title>The Global Catalogue of Microorganisms (GCM) 10K type strain sequencing project: providing services to taxonomists for standard genome sequencing and annotation.</title>
        <authorList>
            <consortium name="The Broad Institute Genomics Platform"/>
            <consortium name="The Broad Institute Genome Sequencing Center for Infectious Disease"/>
            <person name="Wu L."/>
            <person name="Ma J."/>
        </authorList>
    </citation>
    <scope>NUCLEOTIDE SEQUENCE [LARGE SCALE GENOMIC DNA]</scope>
    <source>
        <strain evidence="2">JCM 12607</strain>
    </source>
</reference>
<comment type="caution">
    <text evidence="1">The sequence shown here is derived from an EMBL/GenBank/DDBJ whole genome shotgun (WGS) entry which is preliminary data.</text>
</comment>
<accession>A0ABW2WKG9</accession>